<dbReference type="SUPFAM" id="SSF55186">
    <property type="entry name" value="ThrRS/AlaRS common domain"/>
    <property type="match status" value="1"/>
</dbReference>
<dbReference type="PANTHER" id="PTHR10285">
    <property type="entry name" value="URIDINE KINASE"/>
    <property type="match status" value="1"/>
</dbReference>
<dbReference type="InterPro" id="IPR027417">
    <property type="entry name" value="P-loop_NTPase"/>
</dbReference>
<evidence type="ECO:0000313" key="2">
    <source>
        <dbReference type="EMBL" id="KXA16524.1"/>
    </source>
</evidence>
<dbReference type="Proteomes" id="UP000070617">
    <property type="component" value="Unassembled WGS sequence"/>
</dbReference>
<dbReference type="Gene3D" id="3.30.980.10">
    <property type="entry name" value="Threonyl-trna Synthetase, Chain A, domain 2"/>
    <property type="match status" value="1"/>
</dbReference>
<gene>
    <name evidence="2" type="ORF">HMPREF3206_00292</name>
</gene>
<dbReference type="RefSeq" id="WP_060793353.1">
    <property type="nucleotide sequence ID" value="NZ_KQ956514.1"/>
</dbReference>
<dbReference type="STRING" id="134605.HMPREF3206_00292"/>
<dbReference type="Gene3D" id="3.40.50.300">
    <property type="entry name" value="P-loop containing nucleotide triphosphate hydrolases"/>
    <property type="match status" value="1"/>
</dbReference>
<keyword evidence="2" id="KW-0418">Kinase</keyword>
<dbReference type="InterPro" id="IPR006083">
    <property type="entry name" value="PRK/URK"/>
</dbReference>
<dbReference type="InterPro" id="IPR018163">
    <property type="entry name" value="Thr/Ala-tRNA-synth_IIc_edit"/>
</dbReference>
<dbReference type="SMART" id="SM00382">
    <property type="entry name" value="AAA"/>
    <property type="match status" value="1"/>
</dbReference>
<dbReference type="GO" id="GO:0016301">
    <property type="term" value="F:kinase activity"/>
    <property type="evidence" value="ECO:0007669"/>
    <property type="project" value="UniProtKB-KW"/>
</dbReference>
<dbReference type="EMBL" id="LRPX01000008">
    <property type="protein sequence ID" value="KXA16524.1"/>
    <property type="molecule type" value="Genomic_DNA"/>
</dbReference>
<reference evidence="3" key="1">
    <citation type="submission" date="2016-01" db="EMBL/GenBank/DDBJ databases">
        <authorList>
            <person name="Mitreva M."/>
            <person name="Pepin K.H."/>
            <person name="Mihindukulasuriya K.A."/>
            <person name="Fulton R."/>
            <person name="Fronick C."/>
            <person name="O'Laughlin M."/>
            <person name="Miner T."/>
            <person name="Herter B."/>
            <person name="Rosa B.A."/>
            <person name="Cordes M."/>
            <person name="Tomlinson C."/>
            <person name="Wollam A."/>
            <person name="Palsikar V.B."/>
            <person name="Mardis E.R."/>
            <person name="Wilson R.K."/>
        </authorList>
    </citation>
    <scope>NUCLEOTIDE SEQUENCE [LARGE SCALE GENOMIC DNA]</scope>
    <source>
        <strain evidence="3">CMW8396</strain>
    </source>
</reference>
<name>A0A133NJQ3_9FUSO</name>
<keyword evidence="3" id="KW-1185">Reference proteome</keyword>
<dbReference type="PRINTS" id="PR00988">
    <property type="entry name" value="URIDINKINASE"/>
</dbReference>
<proteinExistence type="predicted"/>
<sequence>METLNYRTYLTTLKLVFLKAISDLYPEHEVVFLNSLNNGLYGKIIYNNHVFHEADYDKIKTQMKQIIDANLPIQIVSSNYEAIKLSPIEENREDIQELINTTLWTGIMKMELDGYVDYFYHLPYDSTGELNAYDVYPYSSGFILKYPITDPNTLEQKIDTPKMAAIFEESDHWLRLMDVPNAGSINRKVLNHEIRSLIRINEALHNKNLAKISEQIVKNDKIKVITIAGPSSSGKTTFANRLFIQLKADEVNPLVISLDNYYIGRKNIPLNEEGEKDYEALEALDIRLLNQNLVDLIDGKEVELPIYNFITGEREEKGKIVRLSNKHGVIIIEGIHGLNEAMTKYIPKEQKFKIYISCLTQLNLDKHNRIATSDVREIRRMVRDSLSRNTAAEETLAMWSSVRKGEEKHIFPFQEEADVIFNSNLVYEMGVLKNAAMRELVKVPTTSPYYADARRLIGLLACFLPIETDDVPDDSILKEFIGKSFFYNY</sequence>
<feature type="domain" description="AAA+ ATPase" evidence="1">
    <location>
        <begin position="221"/>
        <end position="382"/>
    </location>
</feature>
<keyword evidence="2" id="KW-0808">Transferase</keyword>
<organism evidence="2 3">
    <name type="scientific">Fusobacterium equinum</name>
    <dbReference type="NCBI Taxonomy" id="134605"/>
    <lineage>
        <taxon>Bacteria</taxon>
        <taxon>Fusobacteriati</taxon>
        <taxon>Fusobacteriota</taxon>
        <taxon>Fusobacteriia</taxon>
        <taxon>Fusobacteriales</taxon>
        <taxon>Fusobacteriaceae</taxon>
        <taxon>Fusobacterium</taxon>
    </lineage>
</organism>
<protein>
    <submittedName>
        <fullName evidence="2">Phosphoribulokinase/uridine kinase family protein</fullName>
    </submittedName>
</protein>
<dbReference type="GO" id="GO:0005524">
    <property type="term" value="F:ATP binding"/>
    <property type="evidence" value="ECO:0007669"/>
    <property type="project" value="InterPro"/>
</dbReference>
<evidence type="ECO:0000313" key="3">
    <source>
        <dbReference type="Proteomes" id="UP000070617"/>
    </source>
</evidence>
<dbReference type="PATRIC" id="fig|134605.3.peg.293"/>
<dbReference type="CDD" id="cd02028">
    <property type="entry name" value="UMPK_like"/>
    <property type="match status" value="1"/>
</dbReference>
<dbReference type="SUPFAM" id="SSF52540">
    <property type="entry name" value="P-loop containing nucleoside triphosphate hydrolases"/>
    <property type="match status" value="1"/>
</dbReference>
<comment type="caution">
    <text evidence="2">The sequence shown here is derived from an EMBL/GenBank/DDBJ whole genome shotgun (WGS) entry which is preliminary data.</text>
</comment>
<dbReference type="InterPro" id="IPR003593">
    <property type="entry name" value="AAA+_ATPase"/>
</dbReference>
<dbReference type="AlphaFoldDB" id="A0A133NJQ3"/>
<dbReference type="Pfam" id="PF00485">
    <property type="entry name" value="PRK"/>
    <property type="match status" value="1"/>
</dbReference>
<accession>A0A133NJQ3</accession>
<evidence type="ECO:0000259" key="1">
    <source>
        <dbReference type="SMART" id="SM00382"/>
    </source>
</evidence>